<dbReference type="NCBIfam" id="NF047752">
    <property type="entry name" value="MntA_antitoxin"/>
    <property type="match status" value="1"/>
</dbReference>
<name>A0A855MT65_9GAMM</name>
<dbReference type="CDD" id="cd05403">
    <property type="entry name" value="NT_KNTase_like"/>
    <property type="match status" value="1"/>
</dbReference>
<dbReference type="InterPro" id="IPR052930">
    <property type="entry name" value="TA_antitoxin_MntA"/>
</dbReference>
<protein>
    <submittedName>
        <fullName evidence="2">Nucleotidyltransferase</fullName>
    </submittedName>
</protein>
<dbReference type="SUPFAM" id="SSF81301">
    <property type="entry name" value="Nucleotidyltransferase"/>
    <property type="match status" value="1"/>
</dbReference>
<dbReference type="InterPro" id="IPR041633">
    <property type="entry name" value="Polbeta"/>
</dbReference>
<sequence>MASYQEVNIANMNDEIVLTLKKQMPDIKMIYLFGSQATGNARADSDVDIAIMATRALDPVERWELSHQLAKAVGHDVDLIDLLQASTVLKMEIVRNGKLLYDAEATAGEFEMTTLSMYQHLQRERADIIHSFNQDLKA</sequence>
<keyword evidence="2" id="KW-0808">Transferase</keyword>
<evidence type="ECO:0000313" key="2">
    <source>
        <dbReference type="EMBL" id="POY52131.1"/>
    </source>
</evidence>
<reference evidence="2" key="1">
    <citation type="submission" date="2017-12" db="EMBL/GenBank/DDBJ databases">
        <title>First report on the novel genomospecies/subspecies of Pectobacterium carotovorum in Russia.</title>
        <authorList>
            <person name="Shirshikov F.V."/>
            <person name="Miroshnikov K."/>
            <person name="Toshakov S.V."/>
            <person name="Kabanova A.P."/>
            <person name="Barannik A.P."/>
            <person name="Shneider M."/>
            <person name="Ignatov A.N."/>
            <person name="Miroshnikov K.A."/>
        </authorList>
    </citation>
    <scope>NUCLEOTIDE SEQUENCE [LARGE SCALE GENOMIC DNA]</scope>
    <source>
        <strain evidence="2">F131</strain>
    </source>
</reference>
<evidence type="ECO:0000259" key="1">
    <source>
        <dbReference type="Pfam" id="PF18765"/>
    </source>
</evidence>
<dbReference type="PANTHER" id="PTHR43852">
    <property type="entry name" value="NUCLEOTIDYLTRANSFERASE"/>
    <property type="match status" value="1"/>
</dbReference>
<organism evidence="2">
    <name type="scientific">Pectobacterium versatile</name>
    <dbReference type="NCBI Taxonomy" id="2488639"/>
    <lineage>
        <taxon>Bacteria</taxon>
        <taxon>Pseudomonadati</taxon>
        <taxon>Pseudomonadota</taxon>
        <taxon>Gammaproteobacteria</taxon>
        <taxon>Enterobacterales</taxon>
        <taxon>Pectobacteriaceae</taxon>
        <taxon>Pectobacterium</taxon>
    </lineage>
</organism>
<proteinExistence type="predicted"/>
<dbReference type="InterPro" id="IPR043519">
    <property type="entry name" value="NT_sf"/>
</dbReference>
<dbReference type="AlphaFoldDB" id="A0A855MT65"/>
<dbReference type="Gene3D" id="3.30.460.10">
    <property type="entry name" value="Beta Polymerase, domain 2"/>
    <property type="match status" value="1"/>
</dbReference>
<dbReference type="PANTHER" id="PTHR43852:SF2">
    <property type="entry name" value="PROTEIN ADENYLYLTRANSFERASE MNTA"/>
    <property type="match status" value="1"/>
</dbReference>
<comment type="caution">
    <text evidence="2">The sequence shown here is derived from an EMBL/GenBank/DDBJ whole genome shotgun (WGS) entry which is preliminary data.</text>
</comment>
<dbReference type="EMBL" id="PDVW01000001">
    <property type="protein sequence ID" value="POY52131.1"/>
    <property type="molecule type" value="Genomic_DNA"/>
</dbReference>
<accession>A0A855MT65</accession>
<feature type="domain" description="Polymerase beta nucleotidyltransferase" evidence="1">
    <location>
        <begin position="16"/>
        <end position="103"/>
    </location>
</feature>
<dbReference type="GO" id="GO:0016740">
    <property type="term" value="F:transferase activity"/>
    <property type="evidence" value="ECO:0007669"/>
    <property type="project" value="UniProtKB-KW"/>
</dbReference>
<dbReference type="RefSeq" id="WP_225586570.1">
    <property type="nucleotide sequence ID" value="NZ_CP065030.1"/>
</dbReference>
<gene>
    <name evidence="2" type="ORF">F131LOC_00334</name>
</gene>
<dbReference type="Pfam" id="PF18765">
    <property type="entry name" value="Polbeta"/>
    <property type="match status" value="1"/>
</dbReference>